<keyword evidence="3" id="KW-1185">Reference proteome</keyword>
<evidence type="ECO:0000313" key="2">
    <source>
        <dbReference type="EMBL" id="RPD56616.1"/>
    </source>
</evidence>
<keyword evidence="1" id="KW-0472">Membrane</keyword>
<dbReference type="OrthoDB" id="10613690at2759"/>
<gene>
    <name evidence="2" type="ORF">L227DRAFT_655979</name>
</gene>
<proteinExistence type="predicted"/>
<accession>A0A5C2RZU1</accession>
<evidence type="ECO:0000256" key="1">
    <source>
        <dbReference type="SAM" id="Phobius"/>
    </source>
</evidence>
<keyword evidence="1" id="KW-1133">Transmembrane helix</keyword>
<dbReference type="Proteomes" id="UP000313359">
    <property type="component" value="Unassembled WGS sequence"/>
</dbReference>
<dbReference type="EMBL" id="ML122286">
    <property type="protein sequence ID" value="RPD56616.1"/>
    <property type="molecule type" value="Genomic_DNA"/>
</dbReference>
<dbReference type="AlphaFoldDB" id="A0A5C2RZU1"/>
<feature type="transmembrane region" description="Helical" evidence="1">
    <location>
        <begin position="31"/>
        <end position="52"/>
    </location>
</feature>
<protein>
    <submittedName>
        <fullName evidence="2">Uncharacterized protein</fullName>
    </submittedName>
</protein>
<reference evidence="2" key="1">
    <citation type="journal article" date="2018" name="Genome Biol. Evol.">
        <title>Genomics and development of Lentinus tigrinus, a white-rot wood-decaying mushroom with dimorphic fruiting bodies.</title>
        <authorList>
            <person name="Wu B."/>
            <person name="Xu Z."/>
            <person name="Knudson A."/>
            <person name="Carlson A."/>
            <person name="Chen N."/>
            <person name="Kovaka S."/>
            <person name="LaButti K."/>
            <person name="Lipzen A."/>
            <person name="Pennachio C."/>
            <person name="Riley R."/>
            <person name="Schakwitz W."/>
            <person name="Umezawa K."/>
            <person name="Ohm R.A."/>
            <person name="Grigoriev I.V."/>
            <person name="Nagy L.G."/>
            <person name="Gibbons J."/>
            <person name="Hibbett D."/>
        </authorList>
    </citation>
    <scope>NUCLEOTIDE SEQUENCE [LARGE SCALE GENOMIC DNA]</scope>
    <source>
        <strain evidence="2">ALCF2SS1-6</strain>
    </source>
</reference>
<keyword evidence="1" id="KW-0812">Transmembrane</keyword>
<sequence length="150" mass="16261">MPSSNSGTVNFNGDFDLQSCSQSTDGDPTKYYRIATLVIAATICIIMAVGFLSMRRSVHVLVAALHALRDKEQPHPRKQGGRVLGSGRSSFKRRIRKQYRRCNDAMPGLAAFLAALMTGPPTVNLAEVALPAPVTASSSRRYNADSDFTT</sequence>
<evidence type="ECO:0000313" key="3">
    <source>
        <dbReference type="Proteomes" id="UP000313359"/>
    </source>
</evidence>
<name>A0A5C2RZU1_9APHY</name>
<organism evidence="2 3">
    <name type="scientific">Lentinus tigrinus ALCF2SS1-6</name>
    <dbReference type="NCBI Taxonomy" id="1328759"/>
    <lineage>
        <taxon>Eukaryota</taxon>
        <taxon>Fungi</taxon>
        <taxon>Dikarya</taxon>
        <taxon>Basidiomycota</taxon>
        <taxon>Agaricomycotina</taxon>
        <taxon>Agaricomycetes</taxon>
        <taxon>Polyporales</taxon>
        <taxon>Polyporaceae</taxon>
        <taxon>Lentinus</taxon>
    </lineage>
</organism>